<evidence type="ECO:0000313" key="2">
    <source>
        <dbReference type="EMBL" id="KAK4003729.1"/>
    </source>
</evidence>
<evidence type="ECO:0000313" key="3">
    <source>
        <dbReference type="Proteomes" id="UP001234178"/>
    </source>
</evidence>
<dbReference type="Proteomes" id="UP001234178">
    <property type="component" value="Unassembled WGS sequence"/>
</dbReference>
<keyword evidence="3" id="KW-1185">Reference proteome</keyword>
<protein>
    <submittedName>
        <fullName evidence="2">Uncharacterized protein</fullName>
    </submittedName>
</protein>
<evidence type="ECO:0000256" key="1">
    <source>
        <dbReference type="SAM" id="MobiDB-lite"/>
    </source>
</evidence>
<proteinExistence type="predicted"/>
<feature type="region of interest" description="Disordered" evidence="1">
    <location>
        <begin position="350"/>
        <end position="372"/>
    </location>
</feature>
<comment type="caution">
    <text evidence="2">The sequence shown here is derived from an EMBL/GenBank/DDBJ whole genome shotgun (WGS) entry which is preliminary data.</text>
</comment>
<feature type="compositionally biased region" description="Basic and acidic residues" evidence="1">
    <location>
        <begin position="129"/>
        <end position="177"/>
    </location>
</feature>
<reference evidence="2 3" key="1">
    <citation type="journal article" date="2023" name="Nucleic Acids Res.">
        <title>The hologenome of Daphnia magna reveals possible DNA methylation and microbiome-mediated evolution of the host genome.</title>
        <authorList>
            <person name="Chaturvedi A."/>
            <person name="Li X."/>
            <person name="Dhandapani V."/>
            <person name="Marshall H."/>
            <person name="Kissane S."/>
            <person name="Cuenca-Cambronero M."/>
            <person name="Asole G."/>
            <person name="Calvet F."/>
            <person name="Ruiz-Romero M."/>
            <person name="Marangio P."/>
            <person name="Guigo R."/>
            <person name="Rago D."/>
            <person name="Mirbahai L."/>
            <person name="Eastwood N."/>
            <person name="Colbourne J.K."/>
            <person name="Zhou J."/>
            <person name="Mallon E."/>
            <person name="Orsini L."/>
        </authorList>
    </citation>
    <scope>NUCLEOTIDE SEQUENCE [LARGE SCALE GENOMIC DNA]</scope>
    <source>
        <strain evidence="2">LRV0_1</strain>
    </source>
</reference>
<feature type="compositionally biased region" description="Low complexity" evidence="1">
    <location>
        <begin position="363"/>
        <end position="372"/>
    </location>
</feature>
<sequence>MESHDNITGTTIAASKELTKGAQNSVSNGWFGDFCPLLTQNEQKKYDRGPFGATAPSMPQTLFSSYATQSCRALAQALAVQILAVQIQVLVVKLPGEAAVMRIIVHHRRQVDRYDLQRQVVGDAQQEVGGRRQREEEARQRDEEARQRDKEARQRDRDRRPRERRSQERDQNRDRSRTPHARSPSPTPLTNFSVCRKSMREFRSWMTSSLKPTEAKQLRESFSSNFINSSFEWKCPQLDSSMARRFKDPNIKGPELSKAEANEKSLRAEQYKVLDVARPLLFLREKMSEKEEFRGRRENLLKISDPKFVSLLSEPNRFKTRQCGSLFGRTFIKGMVKEARDDQQLRIISRGSAPSSSRGHGNGSSAIGASNGFQRYGSSHGGHYGGSFNNGAYNRGGAARNNSFSNNRSAIENSERVQRLETPGIDVPVDFGPLGARDRLICLDMESTTDRLSKTAAFRSKSSSCSWKVTVRPHQFATRAHGTVGSVGALNGINIPCLLL</sequence>
<dbReference type="PANTHER" id="PTHR33066">
    <property type="entry name" value="INTEGRASE_SAM-LIKE_N DOMAIN-CONTAINING PROTEIN"/>
    <property type="match status" value="1"/>
</dbReference>
<organism evidence="2 3">
    <name type="scientific">Daphnia magna</name>
    <dbReference type="NCBI Taxonomy" id="35525"/>
    <lineage>
        <taxon>Eukaryota</taxon>
        <taxon>Metazoa</taxon>
        <taxon>Ecdysozoa</taxon>
        <taxon>Arthropoda</taxon>
        <taxon>Crustacea</taxon>
        <taxon>Branchiopoda</taxon>
        <taxon>Diplostraca</taxon>
        <taxon>Cladocera</taxon>
        <taxon>Anomopoda</taxon>
        <taxon>Daphniidae</taxon>
        <taxon>Daphnia</taxon>
    </lineage>
</organism>
<name>A0ABQ9YT12_9CRUS</name>
<accession>A0ABQ9YT12</accession>
<gene>
    <name evidence="2" type="ORF">OUZ56_005484</name>
</gene>
<dbReference type="PANTHER" id="PTHR33066:SF2">
    <property type="entry name" value="FILAGGRIN-2-LIKE"/>
    <property type="match status" value="1"/>
</dbReference>
<dbReference type="EMBL" id="JAOYFB010000001">
    <property type="protein sequence ID" value="KAK4003729.1"/>
    <property type="molecule type" value="Genomic_DNA"/>
</dbReference>
<feature type="region of interest" description="Disordered" evidence="1">
    <location>
        <begin position="125"/>
        <end position="193"/>
    </location>
</feature>